<feature type="domain" description="Protein kinase" evidence="2">
    <location>
        <begin position="65"/>
        <end position="394"/>
    </location>
</feature>
<dbReference type="InterPro" id="IPR000719">
    <property type="entry name" value="Prot_kinase_dom"/>
</dbReference>
<dbReference type="SMART" id="SM00220">
    <property type="entry name" value="S_TKc"/>
    <property type="match status" value="1"/>
</dbReference>
<dbReference type="Proteomes" id="UP001140074">
    <property type="component" value="Unassembled WGS sequence"/>
</dbReference>
<dbReference type="SUPFAM" id="SSF56112">
    <property type="entry name" value="Protein kinase-like (PK-like)"/>
    <property type="match status" value="1"/>
</dbReference>
<dbReference type="Gene3D" id="1.10.510.10">
    <property type="entry name" value="Transferase(Phosphotransferase) domain 1"/>
    <property type="match status" value="1"/>
</dbReference>
<dbReference type="EMBL" id="JANBUY010000305">
    <property type="protein sequence ID" value="KAJ2860356.1"/>
    <property type="molecule type" value="Genomic_DNA"/>
</dbReference>
<evidence type="ECO:0000313" key="3">
    <source>
        <dbReference type="EMBL" id="KAJ2860356.1"/>
    </source>
</evidence>
<organism evidence="3 4">
    <name type="scientific">Coemansia aciculifera</name>
    <dbReference type="NCBI Taxonomy" id="417176"/>
    <lineage>
        <taxon>Eukaryota</taxon>
        <taxon>Fungi</taxon>
        <taxon>Fungi incertae sedis</taxon>
        <taxon>Zoopagomycota</taxon>
        <taxon>Kickxellomycotina</taxon>
        <taxon>Kickxellomycetes</taxon>
        <taxon>Kickxellales</taxon>
        <taxon>Kickxellaceae</taxon>
        <taxon>Coemansia</taxon>
    </lineage>
</organism>
<keyword evidence="3" id="KW-0418">Kinase</keyword>
<dbReference type="InterPro" id="IPR008266">
    <property type="entry name" value="Tyr_kinase_AS"/>
</dbReference>
<protein>
    <submittedName>
        <fullName evidence="3">Suppressor of Sensor Kinase (SLN1)</fullName>
        <ecNumber evidence="3">2.7.11.25</ecNumber>
    </submittedName>
</protein>
<feature type="region of interest" description="Disordered" evidence="1">
    <location>
        <begin position="399"/>
        <end position="458"/>
    </location>
</feature>
<dbReference type="PROSITE" id="PS00109">
    <property type="entry name" value="PROTEIN_KINASE_TYR"/>
    <property type="match status" value="1"/>
</dbReference>
<gene>
    <name evidence="3" type="primary">SSK2_1</name>
    <name evidence="3" type="ORF">GGH94_005576</name>
</gene>
<feature type="compositionally biased region" description="Acidic residues" evidence="1">
    <location>
        <begin position="438"/>
        <end position="449"/>
    </location>
</feature>
<reference evidence="3" key="1">
    <citation type="submission" date="2022-07" db="EMBL/GenBank/DDBJ databases">
        <title>Phylogenomic reconstructions and comparative analyses of Kickxellomycotina fungi.</title>
        <authorList>
            <person name="Reynolds N.K."/>
            <person name="Stajich J.E."/>
            <person name="Barry K."/>
            <person name="Grigoriev I.V."/>
            <person name="Crous P."/>
            <person name="Smith M.E."/>
        </authorList>
    </citation>
    <scope>NUCLEOTIDE SEQUENCE</scope>
    <source>
        <strain evidence="3">RSA 476</strain>
    </source>
</reference>
<dbReference type="InterPro" id="IPR011009">
    <property type="entry name" value="Kinase-like_dom_sf"/>
</dbReference>
<evidence type="ECO:0000256" key="1">
    <source>
        <dbReference type="SAM" id="MobiDB-lite"/>
    </source>
</evidence>
<comment type="caution">
    <text evidence="3">The sequence shown here is derived from an EMBL/GenBank/DDBJ whole genome shotgun (WGS) entry which is preliminary data.</text>
</comment>
<dbReference type="AlphaFoldDB" id="A0A9W8IJS7"/>
<keyword evidence="3" id="KW-0808">Transferase</keyword>
<proteinExistence type="predicted"/>
<evidence type="ECO:0000259" key="2">
    <source>
        <dbReference type="PROSITE" id="PS50011"/>
    </source>
</evidence>
<dbReference type="EC" id="2.7.11.25" evidence="3"/>
<dbReference type="GO" id="GO:0005524">
    <property type="term" value="F:ATP binding"/>
    <property type="evidence" value="ECO:0007669"/>
    <property type="project" value="InterPro"/>
</dbReference>
<keyword evidence="4" id="KW-1185">Reference proteome</keyword>
<evidence type="ECO:0000313" key="4">
    <source>
        <dbReference type="Proteomes" id="UP001140074"/>
    </source>
</evidence>
<accession>A0A9W8IJS7</accession>
<dbReference type="InterPro" id="IPR050235">
    <property type="entry name" value="CK1_Ser-Thr_kinase"/>
</dbReference>
<dbReference type="Pfam" id="PF17667">
    <property type="entry name" value="Pkinase_fungal"/>
    <property type="match status" value="1"/>
</dbReference>
<dbReference type="PROSITE" id="PS50011">
    <property type="entry name" value="PROTEIN_KINASE_DOM"/>
    <property type="match status" value="1"/>
</dbReference>
<dbReference type="InterPro" id="IPR040976">
    <property type="entry name" value="Pkinase_fungal"/>
</dbReference>
<dbReference type="GO" id="GO:0004709">
    <property type="term" value="F:MAP kinase kinase kinase activity"/>
    <property type="evidence" value="ECO:0007669"/>
    <property type="project" value="UniProtKB-EC"/>
</dbReference>
<dbReference type="PANTHER" id="PTHR11909">
    <property type="entry name" value="CASEIN KINASE-RELATED"/>
    <property type="match status" value="1"/>
</dbReference>
<name>A0A9W8IJS7_9FUNG</name>
<sequence length="458" mass="50628">MARLHYLITRPSESFGHICNVSLGQEYLRFTPGPDENSVLATVESHVMPAIGSSASDDLFSLTGYIARFIHPRGRLAHVFRSKYKGMGAILKLSWTPVDRMPEGAVYEILEQADVKGVPKLRAHGLLKGDFFGYRLEYLILEDCGSSIEDYLVSKHKGDLWSDAFVESVKSIVQQTLRCLVQARVKGIILHRDVSAGNIMVAHNGTVKIIDWGYAKVFEDNGLDDDDEATRDRKAVLATTAKRWGYNGAKVLGNEAAHDPLTGTPLYMSIPVLAGAKVRGLADDIESLFYVVLDVLARLQTKKDDTACGFDAHGNKTLAMVRAGCLSSRANFLLFFGISACSDQLRKLLCDLREFLFVNSDGFIASDLIIKPETPRGAVKLLEPYADVDTMELLSDKGKDMLTPKKSARQIPSIRPPRQISSDSSSTSPPRKRREPAELTEEYEGDDPFALDAKRSKL</sequence>
<feature type="compositionally biased region" description="Low complexity" evidence="1">
    <location>
        <begin position="409"/>
        <end position="429"/>
    </location>
</feature>